<comment type="similarity">
    <text evidence="1">Belongs to the universal ribosomal protein uL18 family.</text>
</comment>
<evidence type="ECO:0000313" key="5">
    <source>
        <dbReference type="Proteomes" id="UP001445335"/>
    </source>
</evidence>
<dbReference type="EMBL" id="JALJOU010000059">
    <property type="protein sequence ID" value="KAK9827301.1"/>
    <property type="molecule type" value="Genomic_DNA"/>
</dbReference>
<dbReference type="Proteomes" id="UP001445335">
    <property type="component" value="Unassembled WGS sequence"/>
</dbReference>
<dbReference type="InterPro" id="IPR005484">
    <property type="entry name" value="Ribosomal_uL18_bac/plant/anim"/>
</dbReference>
<proteinExistence type="inferred from homology"/>
<comment type="caution">
    <text evidence="4">The sequence shown here is derived from an EMBL/GenBank/DDBJ whole genome shotgun (WGS) entry which is preliminary data.</text>
</comment>
<sequence>MRKLPPVSKPYHLYVWFSNKNVSSQIVRKADGYTIVAASTAERAVREGLEKTADVRAAGRVGEVLAQRATAAEIPAVHWIRKRGQRFHGKVKEFITSMRAAGLPLN</sequence>
<gene>
    <name evidence="4" type="ORF">WJX81_002492</name>
</gene>
<dbReference type="PANTHER" id="PTHR12899:SF6">
    <property type="entry name" value="OS01G0256600 PROTEIN"/>
    <property type="match status" value="1"/>
</dbReference>
<evidence type="ECO:0000256" key="2">
    <source>
        <dbReference type="ARBA" id="ARBA00022980"/>
    </source>
</evidence>
<organism evidence="4 5">
    <name type="scientific">Elliptochloris bilobata</name>
    <dbReference type="NCBI Taxonomy" id="381761"/>
    <lineage>
        <taxon>Eukaryota</taxon>
        <taxon>Viridiplantae</taxon>
        <taxon>Chlorophyta</taxon>
        <taxon>core chlorophytes</taxon>
        <taxon>Trebouxiophyceae</taxon>
        <taxon>Trebouxiophyceae incertae sedis</taxon>
        <taxon>Elliptochloris clade</taxon>
        <taxon>Elliptochloris</taxon>
    </lineage>
</organism>
<dbReference type="Gene3D" id="3.30.420.100">
    <property type="match status" value="1"/>
</dbReference>
<dbReference type="CDD" id="cd00432">
    <property type="entry name" value="Ribosomal_L18_L5e"/>
    <property type="match status" value="1"/>
</dbReference>
<keyword evidence="5" id="KW-1185">Reference proteome</keyword>
<dbReference type="GO" id="GO:0003735">
    <property type="term" value="F:structural constituent of ribosome"/>
    <property type="evidence" value="ECO:0007669"/>
    <property type="project" value="InterPro"/>
</dbReference>
<dbReference type="PANTHER" id="PTHR12899">
    <property type="entry name" value="39S RIBOSOMAL PROTEIN L18, MITOCHONDRIAL"/>
    <property type="match status" value="1"/>
</dbReference>
<dbReference type="GO" id="GO:0006412">
    <property type="term" value="P:translation"/>
    <property type="evidence" value="ECO:0007669"/>
    <property type="project" value="InterPro"/>
</dbReference>
<keyword evidence="3" id="KW-0687">Ribonucleoprotein</keyword>
<evidence type="ECO:0000256" key="3">
    <source>
        <dbReference type="ARBA" id="ARBA00023274"/>
    </source>
</evidence>
<accession>A0AAW1R1K8</accession>
<protein>
    <recommendedName>
        <fullName evidence="6">50S ribosomal protein L18</fullName>
    </recommendedName>
</protein>
<dbReference type="SUPFAM" id="SSF53137">
    <property type="entry name" value="Translational machinery components"/>
    <property type="match status" value="1"/>
</dbReference>
<dbReference type="GO" id="GO:0005840">
    <property type="term" value="C:ribosome"/>
    <property type="evidence" value="ECO:0007669"/>
    <property type="project" value="UniProtKB-KW"/>
</dbReference>
<keyword evidence="2" id="KW-0689">Ribosomal protein</keyword>
<evidence type="ECO:0000313" key="4">
    <source>
        <dbReference type="EMBL" id="KAK9827301.1"/>
    </source>
</evidence>
<dbReference type="Pfam" id="PF00861">
    <property type="entry name" value="Ribosomal_L18p"/>
    <property type="match status" value="1"/>
</dbReference>
<reference evidence="4 5" key="1">
    <citation type="journal article" date="2024" name="Nat. Commun.">
        <title>Phylogenomics reveals the evolutionary origins of lichenization in chlorophyte algae.</title>
        <authorList>
            <person name="Puginier C."/>
            <person name="Libourel C."/>
            <person name="Otte J."/>
            <person name="Skaloud P."/>
            <person name="Haon M."/>
            <person name="Grisel S."/>
            <person name="Petersen M."/>
            <person name="Berrin J.G."/>
            <person name="Delaux P.M."/>
            <person name="Dal Grande F."/>
            <person name="Keller J."/>
        </authorList>
    </citation>
    <scope>NUCLEOTIDE SEQUENCE [LARGE SCALE GENOMIC DNA]</scope>
    <source>
        <strain evidence="4 5">SAG 245.80</strain>
    </source>
</reference>
<evidence type="ECO:0000256" key="1">
    <source>
        <dbReference type="ARBA" id="ARBA00007116"/>
    </source>
</evidence>
<dbReference type="AlphaFoldDB" id="A0AAW1R1K8"/>
<dbReference type="GO" id="GO:0008097">
    <property type="term" value="F:5S rRNA binding"/>
    <property type="evidence" value="ECO:0007669"/>
    <property type="project" value="TreeGrafter"/>
</dbReference>
<name>A0AAW1R1K8_9CHLO</name>
<evidence type="ECO:0008006" key="6">
    <source>
        <dbReference type="Google" id="ProtNLM"/>
    </source>
</evidence>
<dbReference type="InterPro" id="IPR057268">
    <property type="entry name" value="Ribosomal_L18"/>
</dbReference>
<dbReference type="GO" id="GO:1990904">
    <property type="term" value="C:ribonucleoprotein complex"/>
    <property type="evidence" value="ECO:0007669"/>
    <property type="project" value="UniProtKB-KW"/>
</dbReference>